<keyword evidence="4" id="KW-1185">Reference proteome</keyword>
<organism evidence="4 5">
    <name type="scientific">Biomphalaria glabrata</name>
    <name type="common">Bloodfluke planorb</name>
    <name type="synonym">Freshwater snail</name>
    <dbReference type="NCBI Taxonomy" id="6526"/>
    <lineage>
        <taxon>Eukaryota</taxon>
        <taxon>Metazoa</taxon>
        <taxon>Spiralia</taxon>
        <taxon>Lophotrochozoa</taxon>
        <taxon>Mollusca</taxon>
        <taxon>Gastropoda</taxon>
        <taxon>Heterobranchia</taxon>
        <taxon>Euthyneura</taxon>
        <taxon>Panpulmonata</taxon>
        <taxon>Hygrophila</taxon>
        <taxon>Lymnaeoidea</taxon>
        <taxon>Planorbidae</taxon>
        <taxon>Biomphalaria</taxon>
    </lineage>
</organism>
<dbReference type="Proteomes" id="UP001165740">
    <property type="component" value="Chromosome 7"/>
</dbReference>
<protein>
    <submittedName>
        <fullName evidence="5">Countin-1-like</fullName>
    </submittedName>
</protein>
<proteinExistence type="predicted"/>
<evidence type="ECO:0000256" key="2">
    <source>
        <dbReference type="SAM" id="SignalP"/>
    </source>
</evidence>
<dbReference type="AlphaFoldDB" id="A0A9W3AU35"/>
<sequence length="243" mass="26210">MKLLATLLSAVVLTSAVTPNLRLHTNNNVGADFCKMCINFSGEAINELLNIILNMGVVGTCADICGLVEQKTGSEVLGAVCNILCDIAGVEEFVKLVEKADLDPIYLCELLKTCPVFDGGDATLTQFAVNPSSGPQGKKTLNFNFVSKNGTGTGEIYLFINTVDKIPVEGSFLQEPLKPGQYNMAIDLDAEPDPDCDPTQDFCEEWLAGDYVATLQLCNGECGSKHPHSRIYDTKNTTFTITN</sequence>
<name>A0A9W3AU35_BIOGL</name>
<evidence type="ECO:0000313" key="4">
    <source>
        <dbReference type="Proteomes" id="UP001165740"/>
    </source>
</evidence>
<feature type="domain" description="Saposin B-type" evidence="3">
    <location>
        <begin position="30"/>
        <end position="118"/>
    </location>
</feature>
<evidence type="ECO:0000259" key="3">
    <source>
        <dbReference type="PROSITE" id="PS50015"/>
    </source>
</evidence>
<dbReference type="InterPro" id="IPR008139">
    <property type="entry name" value="SaposinB_dom"/>
</dbReference>
<dbReference type="RefSeq" id="XP_055890807.1">
    <property type="nucleotide sequence ID" value="XM_056034832.1"/>
</dbReference>
<reference evidence="5" key="1">
    <citation type="submission" date="2025-08" db="UniProtKB">
        <authorList>
            <consortium name="RefSeq"/>
        </authorList>
    </citation>
    <scope>IDENTIFICATION</scope>
</reference>
<evidence type="ECO:0000313" key="5">
    <source>
        <dbReference type="RefSeq" id="XP_055890807.1"/>
    </source>
</evidence>
<dbReference type="PROSITE" id="PS50015">
    <property type="entry name" value="SAP_B"/>
    <property type="match status" value="1"/>
</dbReference>
<feature type="chain" id="PRO_5040947009" evidence="2">
    <location>
        <begin position="17"/>
        <end position="243"/>
    </location>
</feature>
<feature type="signal peptide" evidence="2">
    <location>
        <begin position="1"/>
        <end position="16"/>
    </location>
</feature>
<gene>
    <name evidence="5" type="primary">LOC106063231</name>
</gene>
<dbReference type="GeneID" id="106063231"/>
<dbReference type="OMA" id="QGPCEQW"/>
<evidence type="ECO:0000256" key="1">
    <source>
        <dbReference type="ARBA" id="ARBA00023157"/>
    </source>
</evidence>
<keyword evidence="2" id="KW-0732">Signal</keyword>
<dbReference type="OrthoDB" id="17754at2759"/>
<accession>A0A9W3AU35</accession>
<keyword evidence="1" id="KW-1015">Disulfide bond</keyword>